<dbReference type="RefSeq" id="WP_181271642.1">
    <property type="nucleotide sequence ID" value="NZ_BMJG01000007.1"/>
</dbReference>
<reference evidence="3" key="1">
    <citation type="journal article" date="2019" name="Int. J. Syst. Evol. Microbiol.">
        <title>The Global Catalogue of Microorganisms (GCM) 10K type strain sequencing project: providing services to taxonomists for standard genome sequencing and annotation.</title>
        <authorList>
            <consortium name="The Broad Institute Genomics Platform"/>
            <consortium name="The Broad Institute Genome Sequencing Center for Infectious Disease"/>
            <person name="Wu L."/>
            <person name="Ma J."/>
        </authorList>
    </citation>
    <scope>NUCLEOTIDE SEQUENCE [LARGE SCALE GENOMIC DNA]</scope>
    <source>
        <strain evidence="3">CGMCC 1.15472</strain>
    </source>
</reference>
<keyword evidence="3" id="KW-1185">Reference proteome</keyword>
<feature type="transmembrane region" description="Helical" evidence="1">
    <location>
        <begin position="52"/>
        <end position="77"/>
    </location>
</feature>
<gene>
    <name evidence="2" type="ORF">GCM10010974_22930</name>
</gene>
<keyword evidence="1" id="KW-0812">Transmembrane</keyword>
<feature type="transmembrane region" description="Helical" evidence="1">
    <location>
        <begin position="108"/>
        <end position="130"/>
    </location>
</feature>
<keyword evidence="1" id="KW-1133">Transmembrane helix</keyword>
<dbReference type="EMBL" id="BMJG01000007">
    <property type="protein sequence ID" value="GGC39872.1"/>
    <property type="molecule type" value="Genomic_DNA"/>
</dbReference>
<dbReference type="Proteomes" id="UP000632322">
    <property type="component" value="Unassembled WGS sequence"/>
</dbReference>
<evidence type="ECO:0000256" key="1">
    <source>
        <dbReference type="SAM" id="Phobius"/>
    </source>
</evidence>
<keyword evidence="1" id="KW-0472">Membrane</keyword>
<proteinExistence type="predicted"/>
<comment type="caution">
    <text evidence="2">The sequence shown here is derived from an EMBL/GenBank/DDBJ whole genome shotgun (WGS) entry which is preliminary data.</text>
</comment>
<evidence type="ECO:0000313" key="2">
    <source>
        <dbReference type="EMBL" id="GGC39872.1"/>
    </source>
</evidence>
<protein>
    <submittedName>
        <fullName evidence="2">Uncharacterized protein</fullName>
    </submittedName>
</protein>
<name>A0ABQ1MFC8_9MICO</name>
<evidence type="ECO:0000313" key="3">
    <source>
        <dbReference type="Proteomes" id="UP000632322"/>
    </source>
</evidence>
<feature type="transmembrane region" description="Helical" evidence="1">
    <location>
        <begin position="150"/>
        <end position="169"/>
    </location>
</feature>
<sequence length="183" mass="20327">MNSEAQNETEAAADIDDVVEIDSDAEMSSRTEERRIIGDAIARGGQATRWTAAIIALLFVASGLWWAGGLVIVATTFDLPRHATQRFARKRGIELDVPSIDETEKTSWFGLIIGVVFFPALCGLIVAEAKLGHPLLPWSWRTPLYDSEDLYMVMPMAFAGLAITVSWFIRRRRAARTDTGRDE</sequence>
<organism evidence="2 3">
    <name type="scientific">Brevibacterium sediminis</name>
    <dbReference type="NCBI Taxonomy" id="1857024"/>
    <lineage>
        <taxon>Bacteria</taxon>
        <taxon>Bacillati</taxon>
        <taxon>Actinomycetota</taxon>
        <taxon>Actinomycetes</taxon>
        <taxon>Micrococcales</taxon>
        <taxon>Brevibacteriaceae</taxon>
        <taxon>Brevibacterium</taxon>
    </lineage>
</organism>
<accession>A0ABQ1MFC8</accession>